<reference evidence="2 3" key="1">
    <citation type="submission" date="2016-05" db="EMBL/GenBank/DDBJ databases">
        <title>A degradative enzymes factory behind the ericoid mycorrhizal symbiosis.</title>
        <authorList>
            <consortium name="DOE Joint Genome Institute"/>
            <person name="Martino E."/>
            <person name="Morin E."/>
            <person name="Grelet G."/>
            <person name="Kuo A."/>
            <person name="Kohler A."/>
            <person name="Daghino S."/>
            <person name="Barry K."/>
            <person name="Choi C."/>
            <person name="Cichocki N."/>
            <person name="Clum A."/>
            <person name="Copeland A."/>
            <person name="Hainaut M."/>
            <person name="Haridas S."/>
            <person name="Labutti K."/>
            <person name="Lindquist E."/>
            <person name="Lipzen A."/>
            <person name="Khouja H.-R."/>
            <person name="Murat C."/>
            <person name="Ohm R."/>
            <person name="Olson A."/>
            <person name="Spatafora J."/>
            <person name="Veneault-Fourrey C."/>
            <person name="Henrissat B."/>
            <person name="Grigoriev I."/>
            <person name="Martin F."/>
            <person name="Perotto S."/>
        </authorList>
    </citation>
    <scope>NUCLEOTIDE SEQUENCE [LARGE SCALE GENOMIC DNA]</scope>
    <source>
        <strain evidence="2 3">UAMH 7357</strain>
    </source>
</reference>
<feature type="compositionally biased region" description="Basic residues" evidence="1">
    <location>
        <begin position="265"/>
        <end position="274"/>
    </location>
</feature>
<sequence>MGNTQSLPIDSYLDRHPCSGRNITWQYIHNNGSLPAPYSSCPYAYEILSSHCCADGACTPSWFDREYGRYPYVNWDGLGDPYKDITRTTIGDWHNGTSNSSVVSGNNRVERPARGGVCLGMEPSLWYAGYHWPPLGLDGRPVENFRQMKWGDSSNRNDKQQQAAGSNASARNGRLEHRVVTSGAAPMKTITISRLATYVLADLKVALWKMGTLMNTLGFFMGILVGYLICLKTNGGLPEPIESQLSRLRALQTEATGPQTSTAKTSKKKKKSRNKNAASQQDGLQVPNDLNSAPASPPTPALQDNDPEVSNIPVPPQAPRDEASENDLQVPDLPLLSQASRNGPSQNDDQVTDLPAPPQTPRDGASESNDPQVSDVQNRPPTHRNVANQHDDLQILNFPPIRPQAPRNGASQNSNPQVPTDLTPPISPWTPAPQNYFPYHNNFTPWNVASQSSDPQIFNHLASPFSPPTLAPQNNYLAVGNSSTPRYNVRERRRLYVDWGSLRRTDNAGSQPPIGTRPQQGSQSASQRVWQQGSRVDSTDSDSEQVGAQHRNPWNRPPQRLS</sequence>
<feature type="region of interest" description="Disordered" evidence="1">
    <location>
        <begin position="502"/>
        <end position="562"/>
    </location>
</feature>
<feature type="compositionally biased region" description="Polar residues" evidence="1">
    <location>
        <begin position="160"/>
        <end position="170"/>
    </location>
</feature>
<dbReference type="EMBL" id="KZ613474">
    <property type="protein sequence ID" value="PMD23652.1"/>
    <property type="molecule type" value="Genomic_DNA"/>
</dbReference>
<feature type="region of interest" description="Disordered" evidence="1">
    <location>
        <begin position="253"/>
        <end position="429"/>
    </location>
</feature>
<feature type="compositionally biased region" description="Polar residues" evidence="1">
    <location>
        <begin position="517"/>
        <end position="536"/>
    </location>
</feature>
<proteinExistence type="predicted"/>
<accession>A0A2J6QBJ6</accession>
<name>A0A2J6QBJ6_9HELO</name>
<gene>
    <name evidence="2" type="ORF">NA56DRAFT_687218</name>
</gene>
<feature type="compositionally biased region" description="Polar residues" evidence="1">
    <location>
        <begin position="337"/>
        <end position="349"/>
    </location>
</feature>
<evidence type="ECO:0000313" key="2">
    <source>
        <dbReference type="EMBL" id="PMD23652.1"/>
    </source>
</evidence>
<feature type="compositionally biased region" description="Polar residues" evidence="1">
    <location>
        <begin position="280"/>
        <end position="294"/>
    </location>
</feature>
<feature type="compositionally biased region" description="Polar residues" evidence="1">
    <location>
        <begin position="366"/>
        <end position="388"/>
    </location>
</feature>
<dbReference type="Proteomes" id="UP000235672">
    <property type="component" value="Unassembled WGS sequence"/>
</dbReference>
<feature type="compositionally biased region" description="Polar residues" evidence="1">
    <location>
        <begin position="409"/>
        <end position="420"/>
    </location>
</feature>
<keyword evidence="3" id="KW-1185">Reference proteome</keyword>
<dbReference type="AlphaFoldDB" id="A0A2J6QBJ6"/>
<evidence type="ECO:0000256" key="1">
    <source>
        <dbReference type="SAM" id="MobiDB-lite"/>
    </source>
</evidence>
<feature type="region of interest" description="Disordered" evidence="1">
    <location>
        <begin position="149"/>
        <end position="180"/>
    </location>
</feature>
<protein>
    <submittedName>
        <fullName evidence="2">Uncharacterized protein</fullName>
    </submittedName>
</protein>
<evidence type="ECO:0000313" key="3">
    <source>
        <dbReference type="Proteomes" id="UP000235672"/>
    </source>
</evidence>
<dbReference type="OrthoDB" id="3564839at2759"/>
<organism evidence="2 3">
    <name type="scientific">Hyaloscypha hepaticicola</name>
    <dbReference type="NCBI Taxonomy" id="2082293"/>
    <lineage>
        <taxon>Eukaryota</taxon>
        <taxon>Fungi</taxon>
        <taxon>Dikarya</taxon>
        <taxon>Ascomycota</taxon>
        <taxon>Pezizomycotina</taxon>
        <taxon>Leotiomycetes</taxon>
        <taxon>Helotiales</taxon>
        <taxon>Hyaloscyphaceae</taxon>
        <taxon>Hyaloscypha</taxon>
    </lineage>
</organism>